<dbReference type="InterPro" id="IPR029063">
    <property type="entry name" value="SAM-dependent_MTases_sf"/>
</dbReference>
<dbReference type="Gene3D" id="3.40.50.150">
    <property type="entry name" value="Vaccinia Virus protein VP39"/>
    <property type="match status" value="1"/>
</dbReference>
<organism evidence="1 2">
    <name type="scientific">Alteromonas confluentis</name>
    <dbReference type="NCBI Taxonomy" id="1656094"/>
    <lineage>
        <taxon>Bacteria</taxon>
        <taxon>Pseudomonadati</taxon>
        <taxon>Pseudomonadota</taxon>
        <taxon>Gammaproteobacteria</taxon>
        <taxon>Alteromonadales</taxon>
        <taxon>Alteromonadaceae</taxon>
        <taxon>Alteromonas/Salinimonas group</taxon>
        <taxon>Alteromonas</taxon>
    </lineage>
</organism>
<dbReference type="OrthoDB" id="2370471at2"/>
<dbReference type="PANTHER" id="PTHR43861">
    <property type="entry name" value="TRANS-ACONITATE 2-METHYLTRANSFERASE-RELATED"/>
    <property type="match status" value="1"/>
</dbReference>
<comment type="caution">
    <text evidence="1">The sequence shown here is derived from an EMBL/GenBank/DDBJ whole genome shotgun (WGS) entry which is preliminary data.</text>
</comment>
<evidence type="ECO:0008006" key="3">
    <source>
        <dbReference type="Google" id="ProtNLM"/>
    </source>
</evidence>
<keyword evidence="2" id="KW-1185">Reference proteome</keyword>
<evidence type="ECO:0000313" key="1">
    <source>
        <dbReference type="EMBL" id="OFC69342.1"/>
    </source>
</evidence>
<dbReference type="Proteomes" id="UP000175691">
    <property type="component" value="Unassembled WGS sequence"/>
</dbReference>
<reference evidence="1 2" key="1">
    <citation type="submission" date="2016-08" db="EMBL/GenBank/DDBJ databases">
        <authorList>
            <person name="Seilhamer J.J."/>
        </authorList>
    </citation>
    <scope>NUCLEOTIDE SEQUENCE [LARGE SCALE GENOMIC DNA]</scope>
    <source>
        <strain evidence="1 2">KCTC 42603</strain>
    </source>
</reference>
<name>A0A1E7Z7A5_9ALTE</name>
<dbReference type="STRING" id="1656094.BFC18_18140"/>
<gene>
    <name evidence="1" type="ORF">BFC18_18140</name>
</gene>
<dbReference type="AlphaFoldDB" id="A0A1E7Z7A5"/>
<dbReference type="Pfam" id="PF13489">
    <property type="entry name" value="Methyltransf_23"/>
    <property type="match status" value="1"/>
</dbReference>
<dbReference type="SUPFAM" id="SSF53335">
    <property type="entry name" value="S-adenosyl-L-methionine-dependent methyltransferases"/>
    <property type="match status" value="1"/>
</dbReference>
<dbReference type="EMBL" id="MDHN01000040">
    <property type="protein sequence ID" value="OFC69342.1"/>
    <property type="molecule type" value="Genomic_DNA"/>
</dbReference>
<dbReference type="CDD" id="cd02440">
    <property type="entry name" value="AdoMet_MTases"/>
    <property type="match status" value="1"/>
</dbReference>
<proteinExistence type="predicted"/>
<protein>
    <recommendedName>
        <fullName evidence="3">Methyltransferase domain-containing protein</fullName>
    </recommendedName>
</protein>
<dbReference type="RefSeq" id="WP_070126788.1">
    <property type="nucleotide sequence ID" value="NZ_MDHN01000040.1"/>
</dbReference>
<evidence type="ECO:0000313" key="2">
    <source>
        <dbReference type="Proteomes" id="UP000175691"/>
    </source>
</evidence>
<sequence>MLAKRFGNDGKATLPINGQQANAVQAFLKEVDSGRMQIEYTNCVCGADNFEVFANKDRYGIPLQTVLCRSCGQVMSNPRLNKASTEYFYQHHYRPIYVGLEKADEIFFNKQVRHGFRILDFVQAHGIMAQSTVLEIGCGAGGLLWPFKEAGYQCKGIDLGSQYLGIGRQHGLDLACQSSQQLKAETGHTFDVIILSHVLEHFVSMDDELNTVYDLLSENGVLYVEVPGLFNLKHSYECDFLLYLQNAHNYHFNLSLLQNLLADFNLSMVAGNESVQALFIKNVDEVQKAGSQYLPVSEFLQQLEVNRASWNESLKQTKRQAKLDIIAKVNDVLSAYPENSVCLYGTGSHTAHLLSNIERIEVIRSVLTDNDEEVGKHLAGKVTERLSAPYPQAIIISSDTYEESIYRRISHLKNSGVDIITLYR</sequence>
<accession>A0A1E7Z7A5</accession>